<dbReference type="GO" id="GO:0015910">
    <property type="term" value="P:long-chain fatty acid import into peroxisome"/>
    <property type="evidence" value="ECO:0007669"/>
    <property type="project" value="EnsemblFungi"/>
</dbReference>
<evidence type="ECO:0000313" key="5">
    <source>
        <dbReference type="EMBL" id="KOS22097.1"/>
    </source>
</evidence>
<dbReference type="GO" id="GO:0016020">
    <property type="term" value="C:membrane"/>
    <property type="evidence" value="ECO:0007669"/>
    <property type="project" value="TreeGrafter"/>
</dbReference>
<keyword evidence="2" id="KW-0067">ATP-binding</keyword>
<dbReference type="PROSITE" id="PS00455">
    <property type="entry name" value="AMP_BINDING"/>
    <property type="match status" value="1"/>
</dbReference>
<gene>
    <name evidence="5" type="ORF">ESCO_001775</name>
</gene>
<evidence type="ECO:0000256" key="1">
    <source>
        <dbReference type="ARBA" id="ARBA00022741"/>
    </source>
</evidence>
<dbReference type="GO" id="GO:0031957">
    <property type="term" value="F:very long-chain fatty acid-CoA ligase activity"/>
    <property type="evidence" value="ECO:0007669"/>
    <property type="project" value="EnsemblFungi"/>
</dbReference>
<dbReference type="GO" id="GO:0031956">
    <property type="term" value="F:medium-chain fatty acid-CoA ligase activity"/>
    <property type="evidence" value="ECO:0007669"/>
    <property type="project" value="EnsemblFungi"/>
</dbReference>
<dbReference type="Gene3D" id="3.40.50.12780">
    <property type="entry name" value="N-terminal domain of ligase-like"/>
    <property type="match status" value="1"/>
</dbReference>
<feature type="domain" description="AMP-dependent synthetase/ligase" evidence="4">
    <location>
        <begin position="64"/>
        <end position="510"/>
    </location>
</feature>
<dbReference type="OrthoDB" id="1700726at2759"/>
<evidence type="ECO:0000259" key="4">
    <source>
        <dbReference type="Pfam" id="PF00501"/>
    </source>
</evidence>
<dbReference type="GO" id="GO:0006635">
    <property type="term" value="P:fatty acid beta-oxidation"/>
    <property type="evidence" value="ECO:0007669"/>
    <property type="project" value="EnsemblFungi"/>
</dbReference>
<dbReference type="GO" id="GO:0005777">
    <property type="term" value="C:peroxisome"/>
    <property type="evidence" value="ECO:0007669"/>
    <property type="project" value="EnsemblFungi"/>
</dbReference>
<dbReference type="Pfam" id="PF00501">
    <property type="entry name" value="AMP-binding"/>
    <property type="match status" value="1"/>
</dbReference>
<dbReference type="AlphaFoldDB" id="A0A0M8N2Z8"/>
<feature type="compositionally biased region" description="Low complexity" evidence="3">
    <location>
        <begin position="16"/>
        <end position="29"/>
    </location>
</feature>
<accession>A0A0M8N2Z8</accession>
<dbReference type="EMBL" id="LGSR01000006">
    <property type="protein sequence ID" value="KOS22097.1"/>
    <property type="molecule type" value="Genomic_DNA"/>
</dbReference>
<dbReference type="PANTHER" id="PTHR43272:SF33">
    <property type="entry name" value="AMP-BINDING DOMAIN-CONTAINING PROTEIN-RELATED"/>
    <property type="match status" value="1"/>
</dbReference>
<dbReference type="PANTHER" id="PTHR43272">
    <property type="entry name" value="LONG-CHAIN-FATTY-ACID--COA LIGASE"/>
    <property type="match status" value="1"/>
</dbReference>
<comment type="caution">
    <text evidence="5">The sequence shown here is derived from an EMBL/GenBank/DDBJ whole genome shotgun (WGS) entry which is preliminary data.</text>
</comment>
<evidence type="ECO:0000256" key="2">
    <source>
        <dbReference type="ARBA" id="ARBA00022840"/>
    </source>
</evidence>
<name>A0A0M8N2Z8_ESCWE</name>
<dbReference type="GO" id="GO:0005783">
    <property type="term" value="C:endoplasmic reticulum"/>
    <property type="evidence" value="ECO:0007669"/>
    <property type="project" value="TreeGrafter"/>
</dbReference>
<evidence type="ECO:0000313" key="6">
    <source>
        <dbReference type="Proteomes" id="UP000053831"/>
    </source>
</evidence>
<dbReference type="InterPro" id="IPR042099">
    <property type="entry name" value="ANL_N_sf"/>
</dbReference>
<dbReference type="GO" id="GO:0042760">
    <property type="term" value="P:very long-chain fatty acid catabolic process"/>
    <property type="evidence" value="ECO:0007669"/>
    <property type="project" value="EnsemblFungi"/>
</dbReference>
<sequence length="704" mass="77701">MTSPSDATASIRELPKVPYGQPQGVPVPGSERPNRSAVYRHWKFRDIPLLTTLDPEVQTIHDLFEASAQTFPENRCFGTRHWNPLAGTWTDQYEWETFAEIAERRKNFGAGIVEIHRDVGISREKFGVGLWSQNRAEWQIADLGFASQALHDVPLYETLGPDTSEYIINHAELACVVCSLHHLPVLLKIAPRVPGLKLIVSLDPLDQGEQEVLTKSAILGQIAAQHGIKLYSMTDVEKIGAASGRPMRAPVRDDICTISYTSGTTGLPKGVILSHENAVSAIIAGRLAAELSSKDVHISYLPLAHIYGRVVDQIVWSAGARTGFFRGDILGLVDDLKILKPTRFTGVPRVYNRFKSAISTATVDAQGIRGVLSRQVIAAKKTSMKLPGGKATNKHLLYDRIWTPKVKAAIGLDRVHSMVSGGALLDPDVHEFLRAAFGNNFVQGYGLTETYATGTVQLLEDLSIANAGPPTPATEICLESVPEFDYTVEDKPHPRGEILMRGPHIFKGYFKNEEETNKALDPDGWFHTGDIGEIDGLGRIKIIDRKKNVLKLSQGEYISPERIENVYLGNTNLVNMAYVHGDPTESTLVAIFAIDLENFPAWASKILGETLTADNLPTLKAAANSPKVVAEFLKVLDKIARNAKFNSFERVRNVYLDIEPFSMKNDLITPSMKLKRAPTAKIFRAQIDRMYEEINAQAPASSKL</sequence>
<dbReference type="SUPFAM" id="SSF56801">
    <property type="entry name" value="Acetyl-CoA synthetase-like"/>
    <property type="match status" value="1"/>
</dbReference>
<reference evidence="5 6" key="1">
    <citation type="submission" date="2015-07" db="EMBL/GenBank/DDBJ databases">
        <title>The genome of the fungus Escovopsis weberi, a specialized disease agent of ant agriculture.</title>
        <authorList>
            <person name="de Man T.J."/>
            <person name="Stajich J.E."/>
            <person name="Kubicek C.P."/>
            <person name="Chenthamara K."/>
            <person name="Atanasova L."/>
            <person name="Druzhinina I.S."/>
            <person name="Birnbaum S."/>
            <person name="Barribeau S.M."/>
            <person name="Teiling C."/>
            <person name="Suen G."/>
            <person name="Currie C."/>
            <person name="Gerardo N.M."/>
        </authorList>
    </citation>
    <scope>NUCLEOTIDE SEQUENCE [LARGE SCALE GENOMIC DNA]</scope>
</reference>
<dbReference type="InterPro" id="IPR000873">
    <property type="entry name" value="AMP-dep_synth/lig_dom"/>
</dbReference>
<dbReference type="STRING" id="150374.A0A0M8N2Z8"/>
<dbReference type="GO" id="GO:0015916">
    <property type="term" value="P:fatty-acyl-CoA transport"/>
    <property type="evidence" value="ECO:0007669"/>
    <property type="project" value="EnsemblFungi"/>
</dbReference>
<keyword evidence="6" id="KW-1185">Reference proteome</keyword>
<dbReference type="InterPro" id="IPR020845">
    <property type="entry name" value="AMP-binding_CS"/>
</dbReference>
<evidence type="ECO:0000256" key="3">
    <source>
        <dbReference type="SAM" id="MobiDB-lite"/>
    </source>
</evidence>
<keyword evidence="1" id="KW-0547">Nucleotide-binding</keyword>
<organism evidence="5 6">
    <name type="scientific">Escovopsis weberi</name>
    <dbReference type="NCBI Taxonomy" id="150374"/>
    <lineage>
        <taxon>Eukaryota</taxon>
        <taxon>Fungi</taxon>
        <taxon>Dikarya</taxon>
        <taxon>Ascomycota</taxon>
        <taxon>Pezizomycotina</taxon>
        <taxon>Sordariomycetes</taxon>
        <taxon>Hypocreomycetidae</taxon>
        <taxon>Hypocreales</taxon>
        <taxon>Hypocreaceae</taxon>
        <taxon>Escovopsis</taxon>
    </lineage>
</organism>
<protein>
    <submittedName>
        <fullName evidence="5">Long chain acyl-CoA synthetase 7</fullName>
    </submittedName>
</protein>
<feature type="region of interest" description="Disordered" evidence="3">
    <location>
        <begin position="1"/>
        <end position="34"/>
    </location>
</feature>
<dbReference type="GO" id="GO:0004467">
    <property type="term" value="F:long-chain fatty acid-CoA ligase activity"/>
    <property type="evidence" value="ECO:0007669"/>
    <property type="project" value="EnsemblFungi"/>
</dbReference>
<dbReference type="Proteomes" id="UP000053831">
    <property type="component" value="Unassembled WGS sequence"/>
</dbReference>
<dbReference type="GO" id="GO:0005524">
    <property type="term" value="F:ATP binding"/>
    <property type="evidence" value="ECO:0007669"/>
    <property type="project" value="UniProtKB-KW"/>
</dbReference>
<proteinExistence type="predicted"/>